<evidence type="ECO:0000256" key="2">
    <source>
        <dbReference type="PROSITE-ProRule" id="PRU00023"/>
    </source>
</evidence>
<reference evidence="5" key="1">
    <citation type="journal article" date="2021" name="Nat. Commun.">
        <title>Genetic determinants of endophytism in the Arabidopsis root mycobiome.</title>
        <authorList>
            <person name="Mesny F."/>
            <person name="Miyauchi S."/>
            <person name="Thiergart T."/>
            <person name="Pickel B."/>
            <person name="Atanasova L."/>
            <person name="Karlsson M."/>
            <person name="Huettel B."/>
            <person name="Barry K.W."/>
            <person name="Haridas S."/>
            <person name="Chen C."/>
            <person name="Bauer D."/>
            <person name="Andreopoulos W."/>
            <person name="Pangilinan J."/>
            <person name="LaButti K."/>
            <person name="Riley R."/>
            <person name="Lipzen A."/>
            <person name="Clum A."/>
            <person name="Drula E."/>
            <person name="Henrissat B."/>
            <person name="Kohler A."/>
            <person name="Grigoriev I.V."/>
            <person name="Martin F.M."/>
            <person name="Hacquard S."/>
        </authorList>
    </citation>
    <scope>NUCLEOTIDE SEQUENCE</scope>
    <source>
        <strain evidence="5">MPI-CAGE-CH-0235</strain>
    </source>
</reference>
<dbReference type="Gene3D" id="3.40.50.300">
    <property type="entry name" value="P-loop containing nucleotide triphosphate hydrolases"/>
    <property type="match status" value="1"/>
</dbReference>
<dbReference type="Proteomes" id="UP000813444">
    <property type="component" value="Unassembled WGS sequence"/>
</dbReference>
<accession>A0A8K0SLL6</accession>
<evidence type="ECO:0000256" key="1">
    <source>
        <dbReference type="ARBA" id="ARBA00022737"/>
    </source>
</evidence>
<feature type="repeat" description="ANK" evidence="2">
    <location>
        <begin position="1599"/>
        <end position="1631"/>
    </location>
</feature>
<dbReference type="InterPro" id="IPR056884">
    <property type="entry name" value="NPHP3-like_N"/>
</dbReference>
<dbReference type="PROSITE" id="PS50088">
    <property type="entry name" value="ANK_REPEAT"/>
    <property type="match status" value="4"/>
</dbReference>
<dbReference type="Pfam" id="PF24883">
    <property type="entry name" value="NPHP3_N"/>
    <property type="match status" value="1"/>
</dbReference>
<dbReference type="PROSITE" id="PS50297">
    <property type="entry name" value="ANK_REP_REGION"/>
    <property type="match status" value="2"/>
</dbReference>
<gene>
    <name evidence="5" type="ORF">B0I35DRAFT_67324</name>
</gene>
<keyword evidence="1" id="KW-0677">Repeat</keyword>
<dbReference type="SUPFAM" id="SSF48403">
    <property type="entry name" value="Ankyrin repeat"/>
    <property type="match status" value="2"/>
</dbReference>
<evidence type="ECO:0000313" key="5">
    <source>
        <dbReference type="EMBL" id="KAH7311602.1"/>
    </source>
</evidence>
<dbReference type="EMBL" id="JAGPNK010000011">
    <property type="protein sequence ID" value="KAH7311602.1"/>
    <property type="molecule type" value="Genomic_DNA"/>
</dbReference>
<dbReference type="Pfam" id="PF24809">
    <property type="entry name" value="DUF7708"/>
    <property type="match status" value="1"/>
</dbReference>
<dbReference type="SMART" id="SM00248">
    <property type="entry name" value="ANK"/>
    <property type="match status" value="14"/>
</dbReference>
<dbReference type="Gene3D" id="1.25.40.20">
    <property type="entry name" value="Ankyrin repeat-containing domain"/>
    <property type="match status" value="6"/>
</dbReference>
<dbReference type="SUPFAM" id="SSF52540">
    <property type="entry name" value="P-loop containing nucleoside triphosphate hydrolases"/>
    <property type="match status" value="1"/>
</dbReference>
<dbReference type="OrthoDB" id="7464126at2759"/>
<feature type="repeat" description="ANK" evidence="2">
    <location>
        <begin position="1034"/>
        <end position="1063"/>
    </location>
</feature>
<organism evidence="5 6">
    <name type="scientific">Stachybotrys elegans</name>
    <dbReference type="NCBI Taxonomy" id="80388"/>
    <lineage>
        <taxon>Eukaryota</taxon>
        <taxon>Fungi</taxon>
        <taxon>Dikarya</taxon>
        <taxon>Ascomycota</taxon>
        <taxon>Pezizomycotina</taxon>
        <taxon>Sordariomycetes</taxon>
        <taxon>Hypocreomycetidae</taxon>
        <taxon>Hypocreales</taxon>
        <taxon>Stachybotryaceae</taxon>
        <taxon>Stachybotrys</taxon>
    </lineage>
</organism>
<proteinExistence type="predicted"/>
<dbReference type="Pfam" id="PF00023">
    <property type="entry name" value="Ank"/>
    <property type="match status" value="1"/>
</dbReference>
<protein>
    <submittedName>
        <fullName evidence="5">Ankyrin repeat-containing domain protein</fullName>
    </submittedName>
</protein>
<keyword evidence="6" id="KW-1185">Reference proteome</keyword>
<comment type="caution">
    <text evidence="5">The sequence shown here is derived from an EMBL/GenBank/DDBJ whole genome shotgun (WGS) entry which is preliminary data.</text>
</comment>
<feature type="repeat" description="ANK" evidence="2">
    <location>
        <begin position="835"/>
        <end position="867"/>
    </location>
</feature>
<dbReference type="Pfam" id="PF12796">
    <property type="entry name" value="Ank_2"/>
    <property type="match status" value="3"/>
</dbReference>
<dbReference type="InterPro" id="IPR027417">
    <property type="entry name" value="P-loop_NTPase"/>
</dbReference>
<dbReference type="InterPro" id="IPR056125">
    <property type="entry name" value="DUF7708"/>
</dbReference>
<name>A0A8K0SLL6_9HYPO</name>
<feature type="repeat" description="ANK" evidence="2">
    <location>
        <begin position="802"/>
        <end position="834"/>
    </location>
</feature>
<keyword evidence="2" id="KW-0040">ANK repeat</keyword>
<feature type="domain" description="DUF7708" evidence="3">
    <location>
        <begin position="74"/>
        <end position="198"/>
    </location>
</feature>
<dbReference type="InterPro" id="IPR002110">
    <property type="entry name" value="Ankyrin_rpt"/>
</dbReference>
<evidence type="ECO:0000313" key="6">
    <source>
        <dbReference type="Proteomes" id="UP000813444"/>
    </source>
</evidence>
<dbReference type="PANTHER" id="PTHR10039:SF16">
    <property type="entry name" value="GPI INOSITOL-DEACYLASE"/>
    <property type="match status" value="1"/>
</dbReference>
<dbReference type="InterPro" id="IPR036770">
    <property type="entry name" value="Ankyrin_rpt-contain_sf"/>
</dbReference>
<feature type="domain" description="Nephrocystin 3-like N-terminal" evidence="4">
    <location>
        <begin position="273"/>
        <end position="451"/>
    </location>
</feature>
<evidence type="ECO:0000259" key="4">
    <source>
        <dbReference type="Pfam" id="PF24883"/>
    </source>
</evidence>
<dbReference type="PANTHER" id="PTHR10039">
    <property type="entry name" value="AMELOGENIN"/>
    <property type="match status" value="1"/>
</dbReference>
<sequence length="1786" mass="198116">MPPSATAQSVPSETYWEAAYRSLDDGLRATLSSTDKNDVLAALLKTAAQKRGLCLLKQLKFKLPNGDVIILRDIIEKICKWVNTFIAIGDVAVQYNPSAAAIPWAAVRFILQAAINDIHIEGTMVADLEIVSRLIARYSEFERIHLAHKSSVKQQLEAALTRMYASILVFLAEAIKYFDTSSFVRVVKNTFKTLDNRPAQDIIQQESELLKIAGLSDMERLHYLEDHTSRIIEQTSRILKEVDDAKYLKMLGWLSQSPFTRHHEAVSETRMPGSGSWLLHHPEYKSWQNSSASSIMLLHGIPGSGKSKICSAVVDDYLTQSLNNPLAAPLAYFYCAKCEYEPDRTQPDNIVRSILRQLTFTNSPRPKVRDIIASEFERRVAQAKVDGIDLRKLPIDSCVNFILELTVTDPVIIVVDALDEISEYHRPSLIHALEQIVVKSSSVVKVFLTSRNDSQIFSLLHKEIGIVSNFATQQAKNCYIKSIEISPAGTLLDMKNYVDLVLSQAVRDRRLLRRDPSSELAELLKERLVSGAGEMFQWVNIQLEYLCQLHREEDIEAALQSRSMPTLHSAYREVLERILSKENPSRSIVIRTLSWLLYMREAMTPNEFLAAVFAQASKEHFGKNSNELAALCSGLILLDSKCNTFRFSHYSVQEFISAQDVFSPSSSQQILALDCLKICRNGPSFSTSPDTQDALYRYAAIFWGYHCHRAASLSEDVVAGEVISFVYDSPGEISLSFMGWLDQISSVSKDLANEHEMKRVSAAISNPQSSPIFAASAYGIDYLLHHVRIDGEPFDWDQRNEQGHTSLYLACAFGHQQAVHILLTYGADPNITCGRFGNPLQAACFNGHTAVVSILLEHGASVRLEGTFSNALEACFRGYCEDCAMALYEKGDAIRTTEEFHFALEGAAQAGFTTLVDALLQSKWTSNSGFDEVDKMKTRVARAIKGGQTGILRLFLNNRPDPLSLLPEGSMSTAAIYGHERVLDLLSQIGASHEENSIFGSPLRCAALMGREQIVRKLLFEYGANVNGIGPFGTALHAACGSGHYRIVRLLLRSGADFAKTARPFGTPLQAAAYRGHRDVVELLANSEISEESLRNAINSAIEGGNVDIVNFLINQKRREPEMHIGPPDVAPNALSNPAARLCSFASGRRHLDKNDQYLFRPSLLGLHQAEKESDPSVHEETTRKEKCQDTSMVLRTKLSNLEESRSCSYDEILSIIEAIDHSESYMFAGSFGELGGSFVARYPEDHLRVAIRKGDLEIVQLILPKTSPDRGALMEAARHGQFGIFRFLFEARRPLFSTNEVVDALCNTPKDMLCDFLEFSIKHMHPQAWTENRISRLLRSACQANLTAVEQLVPFLNGAEPESRAEALEAGIVHAKEAGREEILCFLLSKLSLISKPRAFKAACDVGHTSMASSLLQGADDLIDKSAIKKGINTSASYGHSDLLSYLIDTLPLDERLQLGPQLRAASGNGHISTVNTLLLQGKQRWQAFVSDANRALIEASLYGHTDCVQALLTAGADPNAVWHYVPWKEIEHQRHTPSLAQHKDHIPWDTIQFPRQRTTALWETLSCLGIEKPTSRHERTLQVLLEHGADSNSLREDGKPPIIHAAEFCSERIVSLLIGAGADINTVYERQNAVMMAVQRERYGAGVLQVLMEAGAVLECYLYSGDYLWDCCLRWFRGTGEWQTTRTLVEAMEKGPGAVAKILAQELPSVKARHGGIPGLLQSAVAVRDMGFVELLVAKGVDVNCTGSCFTDALGAARHFGYLDIAARLVELGAETCTFIIVPP</sequence>
<evidence type="ECO:0000259" key="3">
    <source>
        <dbReference type="Pfam" id="PF24809"/>
    </source>
</evidence>